<gene>
    <name evidence="1" type="ordered locus">Solca_3609</name>
</gene>
<dbReference type="Pfam" id="PF14106">
    <property type="entry name" value="DUF4279"/>
    <property type="match status" value="1"/>
</dbReference>
<dbReference type="RefSeq" id="WP_014681836.1">
    <property type="nucleotide sequence ID" value="NC_017770.1"/>
</dbReference>
<name>H8KLB1_SOLCM</name>
<proteinExistence type="predicted"/>
<sequence>MTDTLIIQKAIEEIETKTFGVTEQLLDIHQVVYENDQPRVARVDTEKEDGSAIVYFPVKDEKFYLVIYLDTKPQVSVRSIGTENYNSVYLGVCSEMFSMQELTEMTKLKVTEGHCKGDKRGKNGSTYWKYSKVCFEPNPEPDEFEDKLKKLLDVLETDKEGIKQLVEKADACIQVAQVFHIGNTMIGGSFIDNESIKRMANLNLSIDFDLSVGGNLYK</sequence>
<dbReference type="STRING" id="929556.Solca_3609"/>
<keyword evidence="2" id="KW-1185">Reference proteome</keyword>
<dbReference type="InterPro" id="IPR025459">
    <property type="entry name" value="DUF4279"/>
</dbReference>
<dbReference type="AlphaFoldDB" id="H8KLB1"/>
<evidence type="ECO:0000313" key="2">
    <source>
        <dbReference type="Proteomes" id="UP000007590"/>
    </source>
</evidence>
<dbReference type="Proteomes" id="UP000007590">
    <property type="component" value="Chromosome"/>
</dbReference>
<organism evidence="1 2">
    <name type="scientific">Solitalea canadensis (strain ATCC 29591 / DSM 3403 / JCM 21819 / LMG 8368 / NBRC 15130 / NCIMB 12057 / USAM 9D)</name>
    <name type="common">Flexibacter canadensis</name>
    <dbReference type="NCBI Taxonomy" id="929556"/>
    <lineage>
        <taxon>Bacteria</taxon>
        <taxon>Pseudomonadati</taxon>
        <taxon>Bacteroidota</taxon>
        <taxon>Sphingobacteriia</taxon>
        <taxon>Sphingobacteriales</taxon>
        <taxon>Sphingobacteriaceae</taxon>
        <taxon>Solitalea</taxon>
    </lineage>
</organism>
<reference evidence="1" key="1">
    <citation type="submission" date="2012-02" db="EMBL/GenBank/DDBJ databases">
        <title>The complete genome of Solitalea canadensis DSM 3403.</title>
        <authorList>
            <consortium name="US DOE Joint Genome Institute (JGI-PGF)"/>
            <person name="Lucas S."/>
            <person name="Copeland A."/>
            <person name="Lapidus A."/>
            <person name="Glavina del Rio T."/>
            <person name="Dalin E."/>
            <person name="Tice H."/>
            <person name="Bruce D."/>
            <person name="Goodwin L."/>
            <person name="Pitluck S."/>
            <person name="Peters L."/>
            <person name="Ovchinnikova G."/>
            <person name="Lu M."/>
            <person name="Kyrpides N."/>
            <person name="Mavromatis K."/>
            <person name="Ivanova N."/>
            <person name="Brettin T."/>
            <person name="Detter J.C."/>
            <person name="Han C."/>
            <person name="Larimer F."/>
            <person name="Land M."/>
            <person name="Hauser L."/>
            <person name="Markowitz V."/>
            <person name="Cheng J.-F."/>
            <person name="Hugenholtz P."/>
            <person name="Woyke T."/>
            <person name="Wu D."/>
            <person name="Spring S."/>
            <person name="Schroeder M."/>
            <person name="Kopitz M."/>
            <person name="Brambilla E."/>
            <person name="Klenk H.-P."/>
            <person name="Eisen J.A."/>
        </authorList>
    </citation>
    <scope>NUCLEOTIDE SEQUENCE</scope>
    <source>
        <strain evidence="1">DSM 3403</strain>
    </source>
</reference>
<dbReference type="OrthoDB" id="659320at2"/>
<dbReference type="EMBL" id="CP003349">
    <property type="protein sequence ID" value="AFD08613.1"/>
    <property type="molecule type" value="Genomic_DNA"/>
</dbReference>
<protein>
    <recommendedName>
        <fullName evidence="3">DUF4279 domain-containing protein</fullName>
    </recommendedName>
</protein>
<dbReference type="eggNOG" id="ENOG5032VI5">
    <property type="taxonomic scope" value="Bacteria"/>
</dbReference>
<evidence type="ECO:0000313" key="1">
    <source>
        <dbReference type="EMBL" id="AFD08613.1"/>
    </source>
</evidence>
<dbReference type="HOGENOM" id="CLU_1266198_0_0_10"/>
<evidence type="ECO:0008006" key="3">
    <source>
        <dbReference type="Google" id="ProtNLM"/>
    </source>
</evidence>
<accession>H8KLB1</accession>
<dbReference type="KEGG" id="scn:Solca_3609"/>